<proteinExistence type="predicted"/>
<organism evidence="1 2">
    <name type="scientific">Tanacetum coccineum</name>
    <dbReference type="NCBI Taxonomy" id="301880"/>
    <lineage>
        <taxon>Eukaryota</taxon>
        <taxon>Viridiplantae</taxon>
        <taxon>Streptophyta</taxon>
        <taxon>Embryophyta</taxon>
        <taxon>Tracheophyta</taxon>
        <taxon>Spermatophyta</taxon>
        <taxon>Magnoliopsida</taxon>
        <taxon>eudicotyledons</taxon>
        <taxon>Gunneridae</taxon>
        <taxon>Pentapetalae</taxon>
        <taxon>asterids</taxon>
        <taxon>campanulids</taxon>
        <taxon>Asterales</taxon>
        <taxon>Asteraceae</taxon>
        <taxon>Asteroideae</taxon>
        <taxon>Anthemideae</taxon>
        <taxon>Anthemidinae</taxon>
        <taxon>Tanacetum</taxon>
    </lineage>
</organism>
<evidence type="ECO:0000313" key="1">
    <source>
        <dbReference type="EMBL" id="GJT86894.1"/>
    </source>
</evidence>
<reference evidence="1" key="1">
    <citation type="journal article" date="2022" name="Int. J. Mol. Sci.">
        <title>Draft Genome of Tanacetum Coccineum: Genomic Comparison of Closely Related Tanacetum-Family Plants.</title>
        <authorList>
            <person name="Yamashiro T."/>
            <person name="Shiraishi A."/>
            <person name="Nakayama K."/>
            <person name="Satake H."/>
        </authorList>
    </citation>
    <scope>NUCLEOTIDE SEQUENCE</scope>
</reference>
<comment type="caution">
    <text evidence="1">The sequence shown here is derived from an EMBL/GenBank/DDBJ whole genome shotgun (WGS) entry which is preliminary data.</text>
</comment>
<keyword evidence="2" id="KW-1185">Reference proteome</keyword>
<accession>A0ABQ5HHM2</accession>
<dbReference type="EMBL" id="BQNB010019590">
    <property type="protein sequence ID" value="GJT86894.1"/>
    <property type="molecule type" value="Genomic_DNA"/>
</dbReference>
<evidence type="ECO:0000313" key="2">
    <source>
        <dbReference type="Proteomes" id="UP001151760"/>
    </source>
</evidence>
<sequence>MFSSLTASNCASRIYDCRFEFIVMIKARTRSGFKHRLQHFPSQCDKNIIIIVTEQFDPSALPHVQLLLIKYVLKNLMIRKHGNGYIKNEQKMKLSWTNLSTGLEERGKIEAKGIFTNGPTRTRFMGWCMRTRSSSNLIVESSTIPKRRNRRRSKQIVKRAFGLCRNPPVATIAGYVRYYVGIAPRPIEGYGDPAILFRYTCRKF</sequence>
<gene>
    <name evidence="1" type="ORF">Tco_1068611</name>
</gene>
<reference evidence="1" key="2">
    <citation type="submission" date="2022-01" db="EMBL/GenBank/DDBJ databases">
        <authorList>
            <person name="Yamashiro T."/>
            <person name="Shiraishi A."/>
            <person name="Satake H."/>
            <person name="Nakayama K."/>
        </authorList>
    </citation>
    <scope>NUCLEOTIDE SEQUENCE</scope>
</reference>
<protein>
    <submittedName>
        <fullName evidence="1">Uncharacterized protein</fullName>
    </submittedName>
</protein>
<dbReference type="Proteomes" id="UP001151760">
    <property type="component" value="Unassembled WGS sequence"/>
</dbReference>
<name>A0ABQ5HHM2_9ASTR</name>